<keyword evidence="2" id="KW-1015">Disulfide bond</keyword>
<dbReference type="AlphaFoldDB" id="A0A895XKW0"/>
<name>A0A895XKW0_9ACTN</name>
<feature type="active site" evidence="1">
    <location>
        <position position="319"/>
    </location>
</feature>
<reference evidence="4" key="1">
    <citation type="submission" date="2021-02" db="EMBL/GenBank/DDBJ databases">
        <title>Natronoglycomyces albus gen. nov., sp. nov, a haloalkaliphilic actinobacterium from a soda solonchak soil.</title>
        <authorList>
            <person name="Sorokin D.Y."/>
            <person name="Khijniak T.V."/>
            <person name="Zakharycheva A.P."/>
            <person name="Boueva O.V."/>
            <person name="Ariskina E.V."/>
            <person name="Hahnke R.L."/>
            <person name="Bunk B."/>
            <person name="Sproer C."/>
            <person name="Schumann P."/>
            <person name="Evtushenko L.I."/>
            <person name="Kublanov I.V."/>
        </authorList>
    </citation>
    <scope>NUCLEOTIDE SEQUENCE</scope>
    <source>
        <strain evidence="4">DSM 106290</strain>
    </source>
</reference>
<dbReference type="Gene3D" id="3.40.50.1110">
    <property type="entry name" value="SGNH hydrolase"/>
    <property type="match status" value="1"/>
</dbReference>
<feature type="active site" description="Nucleophile" evidence="1">
    <location>
        <position position="112"/>
    </location>
</feature>
<evidence type="ECO:0000256" key="2">
    <source>
        <dbReference type="PIRSR" id="PIRSR637460-2"/>
    </source>
</evidence>
<dbReference type="InterPro" id="IPR036514">
    <property type="entry name" value="SGNH_hydro_sf"/>
</dbReference>
<keyword evidence="5" id="KW-1185">Reference proteome</keyword>
<dbReference type="GO" id="GO:0004806">
    <property type="term" value="F:triacylglycerol lipase activity"/>
    <property type="evidence" value="ECO:0007669"/>
    <property type="project" value="TreeGrafter"/>
</dbReference>
<dbReference type="CDD" id="cd01823">
    <property type="entry name" value="SEST_like"/>
    <property type="match status" value="1"/>
</dbReference>
<feature type="disulfide bond" evidence="2">
    <location>
        <begin position="251"/>
        <end position="300"/>
    </location>
</feature>
<dbReference type="KEGG" id="nav:JQS30_03290"/>
<dbReference type="InterPro" id="IPR013830">
    <property type="entry name" value="SGNH_hydro"/>
</dbReference>
<dbReference type="PANTHER" id="PTHR37981">
    <property type="entry name" value="LIPASE 2"/>
    <property type="match status" value="1"/>
</dbReference>
<feature type="disulfide bond" evidence="2">
    <location>
        <begin position="194"/>
        <end position="202"/>
    </location>
</feature>
<evidence type="ECO:0000313" key="4">
    <source>
        <dbReference type="EMBL" id="QSB05964.1"/>
    </source>
</evidence>
<keyword evidence="4" id="KW-0378">Hydrolase</keyword>
<evidence type="ECO:0000259" key="3">
    <source>
        <dbReference type="Pfam" id="PF13472"/>
    </source>
</evidence>
<dbReference type="InterPro" id="IPR037460">
    <property type="entry name" value="SEST-like"/>
</dbReference>
<sequence length="339" mass="35182">MLGLAIADADVPCCRGANLPLQGWNDLSDRIPSVAAAVSSCPWSYIPPGVINEQDLPLGHSASYGSLAALAPARGATVVAATAGLVLALNPAGAHAEEVSAQSVRYVALGDSYTSGAGAGAGSYDGPDCLRSNNAHSVLWANRIGADLDFQACSGATIPDVRNNQLGALSPETDIVTIGIGGNDTGWVDVLIACGTAFTGECWDDIAAAEHYVRNILPGRLNSLYSDIRAAAPNTTIAVTGYPRLFNGDNCSWLVDLTYGEQMALNDAADLLNAVVAGAASRAGFSFVDVRSNFEGHVVCDDPSYIHGLRAPIVKESFHPNARGQNLGYFSAMRSMLVG</sequence>
<dbReference type="EMBL" id="CP070496">
    <property type="protein sequence ID" value="QSB05964.1"/>
    <property type="molecule type" value="Genomic_DNA"/>
</dbReference>
<evidence type="ECO:0000313" key="5">
    <source>
        <dbReference type="Proteomes" id="UP000662939"/>
    </source>
</evidence>
<dbReference type="Proteomes" id="UP000662939">
    <property type="component" value="Chromosome"/>
</dbReference>
<gene>
    <name evidence="4" type="ORF">JQS30_03290</name>
</gene>
<feature type="disulfide bond" evidence="2">
    <location>
        <begin position="129"/>
        <end position="153"/>
    </location>
</feature>
<protein>
    <submittedName>
        <fullName evidence="4">SGNH/GDSL hydrolase family protein</fullName>
    </submittedName>
</protein>
<dbReference type="Pfam" id="PF13472">
    <property type="entry name" value="Lipase_GDSL_2"/>
    <property type="match status" value="1"/>
</dbReference>
<dbReference type="RefSeq" id="WP_213171975.1">
    <property type="nucleotide sequence ID" value="NZ_CP070496.1"/>
</dbReference>
<dbReference type="PANTHER" id="PTHR37981:SF1">
    <property type="entry name" value="SGNH HYDROLASE-TYPE ESTERASE DOMAIN-CONTAINING PROTEIN"/>
    <property type="match status" value="1"/>
</dbReference>
<feature type="domain" description="SGNH hydrolase-type esterase" evidence="3">
    <location>
        <begin position="108"/>
        <end position="325"/>
    </location>
</feature>
<dbReference type="SUPFAM" id="SSF52266">
    <property type="entry name" value="SGNH hydrolase"/>
    <property type="match status" value="1"/>
</dbReference>
<evidence type="ECO:0000256" key="1">
    <source>
        <dbReference type="PIRSR" id="PIRSR637460-1"/>
    </source>
</evidence>
<accession>A0A895XKW0</accession>
<dbReference type="GO" id="GO:0019433">
    <property type="term" value="P:triglyceride catabolic process"/>
    <property type="evidence" value="ECO:0007669"/>
    <property type="project" value="TreeGrafter"/>
</dbReference>
<proteinExistence type="predicted"/>
<organism evidence="4 5">
    <name type="scientific">Natronoglycomyces albus</name>
    <dbReference type="NCBI Taxonomy" id="2811108"/>
    <lineage>
        <taxon>Bacteria</taxon>
        <taxon>Bacillati</taxon>
        <taxon>Actinomycetota</taxon>
        <taxon>Actinomycetes</taxon>
        <taxon>Glycomycetales</taxon>
        <taxon>Glycomycetaceae</taxon>
        <taxon>Natronoglycomyces</taxon>
    </lineage>
</organism>